<proteinExistence type="predicted"/>
<gene>
    <name evidence="1" type="ORF">LZC95_07810</name>
</gene>
<dbReference type="RefSeq" id="WP_394847356.1">
    <property type="nucleotide sequence ID" value="NZ_CP089982.1"/>
</dbReference>
<accession>A0ABZ2KI51</accession>
<reference evidence="1 2" key="1">
    <citation type="submission" date="2021-12" db="EMBL/GenBank/DDBJ databases">
        <title>Discovery of the Pendulisporaceae a myxobacterial family with distinct sporulation behavior and unique specialized metabolism.</title>
        <authorList>
            <person name="Garcia R."/>
            <person name="Popoff A."/>
            <person name="Bader C.D."/>
            <person name="Loehr J."/>
            <person name="Walesch S."/>
            <person name="Walt C."/>
            <person name="Boldt J."/>
            <person name="Bunk B."/>
            <person name="Haeckl F.J.F.P.J."/>
            <person name="Gunesch A.P."/>
            <person name="Birkelbach J."/>
            <person name="Nuebel U."/>
            <person name="Pietschmann T."/>
            <person name="Bach T."/>
            <person name="Mueller R."/>
        </authorList>
    </citation>
    <scope>NUCLEOTIDE SEQUENCE [LARGE SCALE GENOMIC DNA]</scope>
    <source>
        <strain evidence="1 2">MSr12523</strain>
    </source>
</reference>
<protein>
    <submittedName>
        <fullName evidence="1">Uncharacterized protein</fullName>
    </submittedName>
</protein>
<evidence type="ECO:0000313" key="2">
    <source>
        <dbReference type="Proteomes" id="UP001379533"/>
    </source>
</evidence>
<organism evidence="1 2">
    <name type="scientific">Pendulispora brunnea</name>
    <dbReference type="NCBI Taxonomy" id="2905690"/>
    <lineage>
        <taxon>Bacteria</taxon>
        <taxon>Pseudomonadati</taxon>
        <taxon>Myxococcota</taxon>
        <taxon>Myxococcia</taxon>
        <taxon>Myxococcales</taxon>
        <taxon>Sorangiineae</taxon>
        <taxon>Pendulisporaceae</taxon>
        <taxon>Pendulispora</taxon>
    </lineage>
</organism>
<evidence type="ECO:0000313" key="1">
    <source>
        <dbReference type="EMBL" id="WXA96740.1"/>
    </source>
</evidence>
<name>A0ABZ2KI51_9BACT</name>
<dbReference type="EMBL" id="CP089982">
    <property type="protein sequence ID" value="WXA96740.1"/>
    <property type="molecule type" value="Genomic_DNA"/>
</dbReference>
<sequence>MLAEGLLFDCTAFAYEMGLAYRVDLSLVAWAQCVPSWTTSVDRQARTRAVLGALRVALDRADGAPVFHFQVRCNVWHSEPPSTVRLVAIIDRGKDPAMTVVTASEVGFERDDSE</sequence>
<dbReference type="Proteomes" id="UP001379533">
    <property type="component" value="Chromosome"/>
</dbReference>
<keyword evidence="2" id="KW-1185">Reference proteome</keyword>